<keyword evidence="4" id="KW-1185">Reference proteome</keyword>
<evidence type="ECO:0000313" key="3">
    <source>
        <dbReference type="EMBL" id="SDB82084.1"/>
    </source>
</evidence>
<dbReference type="PANTHER" id="PTHR36919">
    <property type="entry name" value="BLR1215 PROTEIN"/>
    <property type="match status" value="1"/>
</dbReference>
<dbReference type="AlphaFoldDB" id="A0A1G6GJG5"/>
<feature type="signal peptide" evidence="1">
    <location>
        <begin position="1"/>
        <end position="19"/>
    </location>
</feature>
<evidence type="ECO:0000256" key="1">
    <source>
        <dbReference type="SAM" id="SignalP"/>
    </source>
</evidence>
<feature type="domain" description="DUF2147" evidence="2">
    <location>
        <begin position="27"/>
        <end position="143"/>
    </location>
</feature>
<dbReference type="Gene3D" id="2.40.128.520">
    <property type="match status" value="1"/>
</dbReference>
<dbReference type="Proteomes" id="UP000242501">
    <property type="component" value="Unassembled WGS sequence"/>
</dbReference>
<dbReference type="Pfam" id="PF09917">
    <property type="entry name" value="DUF2147"/>
    <property type="match status" value="1"/>
</dbReference>
<proteinExistence type="predicted"/>
<keyword evidence="1" id="KW-0732">Signal</keyword>
<dbReference type="EMBL" id="FMYL01000001">
    <property type="protein sequence ID" value="SDB82084.1"/>
    <property type="molecule type" value="Genomic_DNA"/>
</dbReference>
<evidence type="ECO:0000313" key="4">
    <source>
        <dbReference type="Proteomes" id="UP000242501"/>
    </source>
</evidence>
<reference evidence="4" key="1">
    <citation type="submission" date="2016-09" db="EMBL/GenBank/DDBJ databases">
        <authorList>
            <person name="Varghese N."/>
            <person name="Submissions S."/>
        </authorList>
    </citation>
    <scope>NUCLEOTIDE SEQUENCE [LARGE SCALE GENOMIC DNA]</scope>
    <source>
        <strain evidence="4">ANC 4422</strain>
    </source>
</reference>
<dbReference type="OrthoDB" id="9814399at2"/>
<feature type="chain" id="PRO_5017332609" description="DUF2147 domain-containing protein" evidence="1">
    <location>
        <begin position="20"/>
        <end position="145"/>
    </location>
</feature>
<evidence type="ECO:0000259" key="2">
    <source>
        <dbReference type="Pfam" id="PF09917"/>
    </source>
</evidence>
<dbReference type="RefSeq" id="WP_092746527.1">
    <property type="nucleotide sequence ID" value="NZ_FMYL01000001.1"/>
</dbReference>
<sequence length="145" mass="16056">MKKILCAVAIFGLVTITHAADPLNGSVWKTIDDETNQAKAQVVFNQQRDGSFIATIQKILVPGEDGICGECEGMYHNKPLQGAVIVRSLKSVGENKYEDGTIIDPKNGKSYRLKGELLNQNKTLKLRGYIGISLLGRNQIWQRIQ</sequence>
<organism evidence="3 4">
    <name type="scientific">Acinetobacter boissieri</name>
    <dbReference type="NCBI Taxonomy" id="1219383"/>
    <lineage>
        <taxon>Bacteria</taxon>
        <taxon>Pseudomonadati</taxon>
        <taxon>Pseudomonadota</taxon>
        <taxon>Gammaproteobacteria</taxon>
        <taxon>Moraxellales</taxon>
        <taxon>Moraxellaceae</taxon>
        <taxon>Acinetobacter</taxon>
    </lineage>
</organism>
<protein>
    <recommendedName>
        <fullName evidence="2">DUF2147 domain-containing protein</fullName>
    </recommendedName>
</protein>
<dbReference type="STRING" id="1219383.SAMN05421733_101263"/>
<dbReference type="InterPro" id="IPR019223">
    <property type="entry name" value="DUF2147"/>
</dbReference>
<dbReference type="PANTHER" id="PTHR36919:SF3">
    <property type="entry name" value="BLL5882 PROTEIN"/>
    <property type="match status" value="1"/>
</dbReference>
<gene>
    <name evidence="3" type="ORF">SAMN05421733_101263</name>
</gene>
<name>A0A1G6GJG5_9GAMM</name>
<accession>A0A1G6GJG5</accession>